<protein>
    <submittedName>
        <fullName evidence="1">Uncharacterized protein</fullName>
    </submittedName>
</protein>
<reference evidence="1 2" key="1">
    <citation type="submission" date="2019-03" db="EMBL/GenBank/DDBJ databases">
        <title>Genomic Encyclopedia of Type Strains, Phase IV (KMG-IV): sequencing the most valuable type-strain genomes for metagenomic binning, comparative biology and taxonomic classification.</title>
        <authorList>
            <person name="Goeker M."/>
        </authorList>
    </citation>
    <scope>NUCLEOTIDE SEQUENCE [LARGE SCALE GENOMIC DNA]</scope>
    <source>
        <strain evidence="1 2">DSM 18555</strain>
    </source>
</reference>
<sequence>MTHENINELKPVNGMANASTANNSFIGAATPLLSKVRSKTNGALEEVLDTMVNKRSSSTKKLWDYTAIRSFVCAINLVMNERGLRPPRFRELRKVPFKRRPASFSTVKVPGVPNPSLLTPEQELLSSDRKMIDLHWLYAQGKRDRVKDRTYRDLFDQPEFDFELAAEFLANDWTSEARVNSIFKLTDVEQWQLASLVSNSIQKQWQKIDDQALNVDRILRNHALIRPQLAADVKDFKYLWVANEIAGGTSQSLVARVLGWQKGEPPLSASTISAKLKKMKRWTVAR</sequence>
<accession>A0A4R6G527</accession>
<evidence type="ECO:0000313" key="2">
    <source>
        <dbReference type="Proteomes" id="UP000294737"/>
    </source>
</evidence>
<dbReference type="AlphaFoldDB" id="A0A4R6G527"/>
<proteinExistence type="predicted"/>
<gene>
    <name evidence="1" type="ORF">EV677_2588</name>
</gene>
<evidence type="ECO:0000313" key="1">
    <source>
        <dbReference type="EMBL" id="TDN89000.1"/>
    </source>
</evidence>
<dbReference type="OrthoDB" id="9182524at2"/>
<organism evidence="1 2">
    <name type="scientific">Herminiimonas fonticola</name>
    <dbReference type="NCBI Taxonomy" id="303380"/>
    <lineage>
        <taxon>Bacteria</taxon>
        <taxon>Pseudomonadati</taxon>
        <taxon>Pseudomonadota</taxon>
        <taxon>Betaproteobacteria</taxon>
        <taxon>Burkholderiales</taxon>
        <taxon>Oxalobacteraceae</taxon>
        <taxon>Herminiimonas</taxon>
    </lineage>
</organism>
<comment type="caution">
    <text evidence="1">The sequence shown here is derived from an EMBL/GenBank/DDBJ whole genome shotgun (WGS) entry which is preliminary data.</text>
</comment>
<keyword evidence="2" id="KW-1185">Reference proteome</keyword>
<dbReference type="Proteomes" id="UP000294737">
    <property type="component" value="Unassembled WGS sequence"/>
</dbReference>
<name>A0A4R6G527_9BURK</name>
<dbReference type="RefSeq" id="WP_112992883.1">
    <property type="nucleotide sequence ID" value="NZ_PTLZ01000004.1"/>
</dbReference>
<dbReference type="EMBL" id="SNWF01000006">
    <property type="protein sequence ID" value="TDN89000.1"/>
    <property type="molecule type" value="Genomic_DNA"/>
</dbReference>